<accession>A0AAD5TJE1</accession>
<feature type="domain" description="J" evidence="7">
    <location>
        <begin position="7"/>
        <end position="73"/>
    </location>
</feature>
<dbReference type="InterPro" id="IPR036869">
    <property type="entry name" value="J_dom_sf"/>
</dbReference>
<dbReference type="InterPro" id="IPR001623">
    <property type="entry name" value="DnaJ_domain"/>
</dbReference>
<keyword evidence="3" id="KW-0963">Cytoplasm</keyword>
<dbReference type="PANTHER" id="PTHR44313:SF1">
    <property type="entry name" value="DNAJ HOMOLOG SUBFAMILY C MEMBER 17"/>
    <property type="match status" value="1"/>
</dbReference>
<evidence type="ECO:0000259" key="7">
    <source>
        <dbReference type="PROSITE" id="PS50076"/>
    </source>
</evidence>
<dbReference type="GO" id="GO:0003676">
    <property type="term" value="F:nucleic acid binding"/>
    <property type="evidence" value="ECO:0007669"/>
    <property type="project" value="InterPro"/>
</dbReference>
<dbReference type="InterPro" id="IPR012677">
    <property type="entry name" value="Nucleotide-bd_a/b_plait_sf"/>
</dbReference>
<protein>
    <submittedName>
        <fullName evidence="8">DnaJ (Hsp40), sub C, member 17</fullName>
    </submittedName>
</protein>
<evidence type="ECO:0000313" key="9">
    <source>
        <dbReference type="Proteomes" id="UP001212152"/>
    </source>
</evidence>
<dbReference type="GO" id="GO:0005681">
    <property type="term" value="C:spliceosomal complex"/>
    <property type="evidence" value="ECO:0007669"/>
    <property type="project" value="TreeGrafter"/>
</dbReference>
<reference evidence="8" key="1">
    <citation type="submission" date="2020-05" db="EMBL/GenBank/DDBJ databases">
        <title>Phylogenomic resolution of chytrid fungi.</title>
        <authorList>
            <person name="Stajich J.E."/>
            <person name="Amses K."/>
            <person name="Simmons R."/>
            <person name="Seto K."/>
            <person name="Myers J."/>
            <person name="Bonds A."/>
            <person name="Quandt C.A."/>
            <person name="Barry K."/>
            <person name="Liu P."/>
            <person name="Grigoriev I."/>
            <person name="Longcore J.E."/>
            <person name="James T.Y."/>
        </authorList>
    </citation>
    <scope>NUCLEOTIDE SEQUENCE</scope>
    <source>
        <strain evidence="8">JEL0379</strain>
    </source>
</reference>
<evidence type="ECO:0000313" key="8">
    <source>
        <dbReference type="EMBL" id="KAJ3176198.1"/>
    </source>
</evidence>
<dbReference type="InterPro" id="IPR052094">
    <property type="entry name" value="Pre-mRNA-splicing_ERAD"/>
</dbReference>
<dbReference type="CDD" id="cd06257">
    <property type="entry name" value="DnaJ"/>
    <property type="match status" value="1"/>
</dbReference>
<dbReference type="SMART" id="SM00271">
    <property type="entry name" value="DnaJ"/>
    <property type="match status" value="1"/>
</dbReference>
<comment type="caution">
    <text evidence="8">The sequence shown here is derived from an EMBL/GenBank/DDBJ whole genome shotgun (WGS) entry which is preliminary data.</text>
</comment>
<dbReference type="PROSITE" id="PS50076">
    <property type="entry name" value="DNAJ_2"/>
    <property type="match status" value="1"/>
</dbReference>
<dbReference type="SUPFAM" id="SSF54928">
    <property type="entry name" value="RNA-binding domain, RBD"/>
    <property type="match status" value="1"/>
</dbReference>
<dbReference type="GO" id="GO:0005737">
    <property type="term" value="C:cytoplasm"/>
    <property type="evidence" value="ECO:0007669"/>
    <property type="project" value="UniProtKB-SubCell"/>
</dbReference>
<dbReference type="InterPro" id="IPR035979">
    <property type="entry name" value="RBD_domain_sf"/>
</dbReference>
<comment type="subcellular location">
    <subcellularLocation>
        <location evidence="2">Cytoplasm</location>
    </subcellularLocation>
    <subcellularLocation>
        <location evidence="1">Nucleus</location>
    </subcellularLocation>
</comment>
<dbReference type="Pfam" id="PF00226">
    <property type="entry name" value="DnaJ"/>
    <property type="match status" value="1"/>
</dbReference>
<keyword evidence="9" id="KW-1185">Reference proteome</keyword>
<sequence length="312" mass="34395">MASLDEDYYGLLGLPFESSVQEINKAYRKLTLKFHPDKVGPDNKIAAHMFQLIKLASETLSDPESRAAYDALYKARISQKRKLEAMDAGLRKARTDLEAREMSAKRAKDKDTDTFLAAVQRRNEIDRLRENGLRKAQAAEEQRRQMAAAKVDEAVNEAWKARRAQVEEAASVMDCTIRVKWKPKLAAWTAPTIEAAFARYGKVDKVIINSKGKPSAMVIFESVFDAAAAMDDHLAQDFRNLLLSWAGGSRPSCLTDVPLGDPRSSAPSANQTPAPATTPVPAFAVAGSFDDDYEMITLMKMAQAAAEKAIPT</sequence>
<evidence type="ECO:0000256" key="6">
    <source>
        <dbReference type="SAM" id="MobiDB-lite"/>
    </source>
</evidence>
<keyword evidence="5" id="KW-0539">Nucleus</keyword>
<evidence type="ECO:0000256" key="5">
    <source>
        <dbReference type="ARBA" id="ARBA00023242"/>
    </source>
</evidence>
<feature type="compositionally biased region" description="Low complexity" evidence="6">
    <location>
        <begin position="264"/>
        <end position="277"/>
    </location>
</feature>
<dbReference type="GO" id="GO:0000390">
    <property type="term" value="P:spliceosomal complex disassembly"/>
    <property type="evidence" value="ECO:0007669"/>
    <property type="project" value="TreeGrafter"/>
</dbReference>
<evidence type="ECO:0000256" key="1">
    <source>
        <dbReference type="ARBA" id="ARBA00004123"/>
    </source>
</evidence>
<feature type="region of interest" description="Disordered" evidence="6">
    <location>
        <begin position="256"/>
        <end position="277"/>
    </location>
</feature>
<proteinExistence type="predicted"/>
<dbReference type="PANTHER" id="PTHR44313">
    <property type="entry name" value="DNAJ HOMOLOG SUBFAMILY C MEMBER 17"/>
    <property type="match status" value="1"/>
</dbReference>
<evidence type="ECO:0000256" key="4">
    <source>
        <dbReference type="ARBA" id="ARBA00023186"/>
    </source>
</evidence>
<evidence type="ECO:0000256" key="2">
    <source>
        <dbReference type="ARBA" id="ARBA00004496"/>
    </source>
</evidence>
<dbReference type="EMBL" id="JADGJQ010000043">
    <property type="protein sequence ID" value="KAJ3176198.1"/>
    <property type="molecule type" value="Genomic_DNA"/>
</dbReference>
<gene>
    <name evidence="8" type="primary">DNAJC17</name>
    <name evidence="8" type="ORF">HDU87_005413</name>
</gene>
<dbReference type="Proteomes" id="UP001212152">
    <property type="component" value="Unassembled WGS sequence"/>
</dbReference>
<name>A0AAD5TJE1_9FUNG</name>
<dbReference type="SUPFAM" id="SSF46565">
    <property type="entry name" value="Chaperone J-domain"/>
    <property type="match status" value="1"/>
</dbReference>
<dbReference type="PRINTS" id="PR00625">
    <property type="entry name" value="JDOMAIN"/>
</dbReference>
<dbReference type="Gene3D" id="1.10.287.110">
    <property type="entry name" value="DnaJ domain"/>
    <property type="match status" value="1"/>
</dbReference>
<evidence type="ECO:0000256" key="3">
    <source>
        <dbReference type="ARBA" id="ARBA00022490"/>
    </source>
</evidence>
<keyword evidence="4" id="KW-0143">Chaperone</keyword>
<organism evidence="8 9">
    <name type="scientific">Geranomyces variabilis</name>
    <dbReference type="NCBI Taxonomy" id="109894"/>
    <lineage>
        <taxon>Eukaryota</taxon>
        <taxon>Fungi</taxon>
        <taxon>Fungi incertae sedis</taxon>
        <taxon>Chytridiomycota</taxon>
        <taxon>Chytridiomycota incertae sedis</taxon>
        <taxon>Chytridiomycetes</taxon>
        <taxon>Spizellomycetales</taxon>
        <taxon>Powellomycetaceae</taxon>
        <taxon>Geranomyces</taxon>
    </lineage>
</organism>
<dbReference type="AlphaFoldDB" id="A0AAD5TJE1"/>
<dbReference type="Gene3D" id="3.30.70.330">
    <property type="match status" value="1"/>
</dbReference>